<proteinExistence type="predicted"/>
<dbReference type="EMBL" id="JABSTQ010010899">
    <property type="protein sequence ID" value="KAG0417006.1"/>
    <property type="molecule type" value="Genomic_DNA"/>
</dbReference>
<evidence type="ECO:0000313" key="1">
    <source>
        <dbReference type="EMBL" id="KAG0417006.1"/>
    </source>
</evidence>
<sequence>MLRFVLAYSTKNEHGLPSHFCATAAYSDSKYGSETFATPVGHGAAPGASDRHSGACALSGGYDNSLNFDAMETSPHGSRHEGQPNEDEGWQSVTRRRARRVKPEQLRLERVSIHTIPEVALTATIEGTEPNRGLADMASYRLGTRANAIRLTVRNEEHARNLAAMKRLVVEISKQIKTFKVEIKHAPTTKPTGGRSVIKVRPYHTLDYIKDPIRCKTATILDLKLLEKSEMLLITFDTPEIPTRLTFDYEIVRVYYYRQKLIASYNCHQLGRVAKFCPAETVCRDCGPRHPPPTAVTTNSFASRAKSPDTFR</sequence>
<gene>
    <name evidence="1" type="ORF">HPB47_005962</name>
</gene>
<dbReference type="Proteomes" id="UP000805193">
    <property type="component" value="Unassembled WGS sequence"/>
</dbReference>
<accession>A0AC60PBI9</accession>
<organism evidence="1 2">
    <name type="scientific">Ixodes persulcatus</name>
    <name type="common">Taiga tick</name>
    <dbReference type="NCBI Taxonomy" id="34615"/>
    <lineage>
        <taxon>Eukaryota</taxon>
        <taxon>Metazoa</taxon>
        <taxon>Ecdysozoa</taxon>
        <taxon>Arthropoda</taxon>
        <taxon>Chelicerata</taxon>
        <taxon>Arachnida</taxon>
        <taxon>Acari</taxon>
        <taxon>Parasitiformes</taxon>
        <taxon>Ixodida</taxon>
        <taxon>Ixodoidea</taxon>
        <taxon>Ixodidae</taxon>
        <taxon>Ixodinae</taxon>
        <taxon>Ixodes</taxon>
    </lineage>
</organism>
<evidence type="ECO:0000313" key="2">
    <source>
        <dbReference type="Proteomes" id="UP000805193"/>
    </source>
</evidence>
<name>A0AC60PBI9_IXOPE</name>
<reference evidence="1 2" key="1">
    <citation type="journal article" date="2020" name="Cell">
        <title>Large-Scale Comparative Analyses of Tick Genomes Elucidate Their Genetic Diversity and Vector Capacities.</title>
        <authorList>
            <consortium name="Tick Genome and Microbiome Consortium (TIGMIC)"/>
            <person name="Jia N."/>
            <person name="Wang J."/>
            <person name="Shi W."/>
            <person name="Du L."/>
            <person name="Sun Y."/>
            <person name="Zhan W."/>
            <person name="Jiang J.F."/>
            <person name="Wang Q."/>
            <person name="Zhang B."/>
            <person name="Ji P."/>
            <person name="Bell-Sakyi L."/>
            <person name="Cui X.M."/>
            <person name="Yuan T.T."/>
            <person name="Jiang B.G."/>
            <person name="Yang W.F."/>
            <person name="Lam T.T."/>
            <person name="Chang Q.C."/>
            <person name="Ding S.J."/>
            <person name="Wang X.J."/>
            <person name="Zhu J.G."/>
            <person name="Ruan X.D."/>
            <person name="Zhao L."/>
            <person name="Wei J.T."/>
            <person name="Ye R.Z."/>
            <person name="Que T.C."/>
            <person name="Du C.H."/>
            <person name="Zhou Y.H."/>
            <person name="Cheng J.X."/>
            <person name="Dai P.F."/>
            <person name="Guo W.B."/>
            <person name="Han X.H."/>
            <person name="Huang E.J."/>
            <person name="Li L.F."/>
            <person name="Wei W."/>
            <person name="Gao Y.C."/>
            <person name="Liu J.Z."/>
            <person name="Shao H.Z."/>
            <person name="Wang X."/>
            <person name="Wang C.C."/>
            <person name="Yang T.C."/>
            <person name="Huo Q.B."/>
            <person name="Li W."/>
            <person name="Chen H.Y."/>
            <person name="Chen S.E."/>
            <person name="Zhou L.G."/>
            <person name="Ni X.B."/>
            <person name="Tian J.H."/>
            <person name="Sheng Y."/>
            <person name="Liu T."/>
            <person name="Pan Y.S."/>
            <person name="Xia L.Y."/>
            <person name="Li J."/>
            <person name="Zhao F."/>
            <person name="Cao W.C."/>
        </authorList>
    </citation>
    <scope>NUCLEOTIDE SEQUENCE [LARGE SCALE GENOMIC DNA]</scope>
    <source>
        <strain evidence="1">Iper-2018</strain>
    </source>
</reference>
<comment type="caution">
    <text evidence="1">The sequence shown here is derived from an EMBL/GenBank/DDBJ whole genome shotgun (WGS) entry which is preliminary data.</text>
</comment>
<keyword evidence="2" id="KW-1185">Reference proteome</keyword>
<protein>
    <submittedName>
        <fullName evidence="1">Uncharacterized protein</fullName>
    </submittedName>
</protein>